<keyword evidence="1" id="KW-0812">Transmembrane</keyword>
<name>A0ABT5AK71_9CYAN</name>
<dbReference type="Pfam" id="PF20712">
    <property type="entry name" value="CyanoTRADDas_TM"/>
    <property type="match status" value="1"/>
</dbReference>
<dbReference type="Proteomes" id="UP001211249">
    <property type="component" value="Unassembled WGS sequence"/>
</dbReference>
<organism evidence="3 4">
    <name type="scientific">Dolichospermum planctonicum CS-1226</name>
    <dbReference type="NCBI Taxonomy" id="3021751"/>
    <lineage>
        <taxon>Bacteria</taxon>
        <taxon>Bacillati</taxon>
        <taxon>Cyanobacteriota</taxon>
        <taxon>Cyanophyceae</taxon>
        <taxon>Nostocales</taxon>
        <taxon>Aphanizomenonaceae</taxon>
        <taxon>Dolichospermum</taxon>
        <taxon>Dolichospermum planctonicum</taxon>
    </lineage>
</organism>
<evidence type="ECO:0000256" key="1">
    <source>
        <dbReference type="SAM" id="Phobius"/>
    </source>
</evidence>
<sequence>MFNLFNKSQPQNYQITEEQRNQIVSELTRQYRVEHNVTTSIATTSAILTFVSIILLYTGQIQQTHLNIGMGVISSLVGFKSANKSKKELKELLEKCQILDSKK</sequence>
<keyword evidence="1" id="KW-0472">Membrane</keyword>
<proteinExistence type="predicted"/>
<evidence type="ECO:0000313" key="4">
    <source>
        <dbReference type="Proteomes" id="UP001211249"/>
    </source>
</evidence>
<protein>
    <recommendedName>
        <fullName evidence="2">Cyanobacterial TRADD-N associated 2 transmembrane domain-containing protein</fullName>
    </recommendedName>
</protein>
<dbReference type="RefSeq" id="WP_271796979.1">
    <property type="nucleotide sequence ID" value="NZ_JAQMUC010000087.1"/>
</dbReference>
<feature type="transmembrane region" description="Helical" evidence="1">
    <location>
        <begin position="37"/>
        <end position="58"/>
    </location>
</feature>
<evidence type="ECO:0000259" key="2">
    <source>
        <dbReference type="Pfam" id="PF20712"/>
    </source>
</evidence>
<keyword evidence="4" id="KW-1185">Reference proteome</keyword>
<keyword evidence="1" id="KW-1133">Transmembrane helix</keyword>
<reference evidence="3 4" key="1">
    <citation type="submission" date="2023-01" db="EMBL/GenBank/DDBJ databases">
        <title>Genomes from the Australian National Cyanobacteria Reference Collection.</title>
        <authorList>
            <person name="Willis A."/>
            <person name="Lee E.M.F."/>
        </authorList>
    </citation>
    <scope>NUCLEOTIDE SEQUENCE [LARGE SCALE GENOMIC DNA]</scope>
    <source>
        <strain evidence="3 4">CS-1226</strain>
    </source>
</reference>
<dbReference type="EMBL" id="JAQMUC010000087">
    <property type="protein sequence ID" value="MDB9537279.1"/>
    <property type="molecule type" value="Genomic_DNA"/>
</dbReference>
<accession>A0ABT5AK71</accession>
<feature type="domain" description="Cyanobacterial TRADD-N associated 2 transmembrane" evidence="2">
    <location>
        <begin position="29"/>
        <end position="89"/>
    </location>
</feature>
<comment type="caution">
    <text evidence="3">The sequence shown here is derived from an EMBL/GenBank/DDBJ whole genome shotgun (WGS) entry which is preliminary data.</text>
</comment>
<gene>
    <name evidence="3" type="ORF">PN451_15835</name>
</gene>
<dbReference type="InterPro" id="IPR048567">
    <property type="entry name" value="CyanoTRADDas_TM"/>
</dbReference>
<evidence type="ECO:0000313" key="3">
    <source>
        <dbReference type="EMBL" id="MDB9537279.1"/>
    </source>
</evidence>